<gene>
    <name evidence="2" type="ORF">MEDL_56151</name>
</gene>
<dbReference type="AlphaFoldDB" id="A0A8S3UDX1"/>
<proteinExistence type="predicted"/>
<evidence type="ECO:0000313" key="3">
    <source>
        <dbReference type="Proteomes" id="UP000683360"/>
    </source>
</evidence>
<evidence type="ECO:0000256" key="1">
    <source>
        <dbReference type="SAM" id="MobiDB-lite"/>
    </source>
</evidence>
<feature type="compositionally biased region" description="Basic and acidic residues" evidence="1">
    <location>
        <begin position="98"/>
        <end position="151"/>
    </location>
</feature>
<dbReference type="Proteomes" id="UP000683360">
    <property type="component" value="Unassembled WGS sequence"/>
</dbReference>
<dbReference type="OrthoDB" id="10595109at2759"/>
<name>A0A8S3UDX1_MYTED</name>
<feature type="region of interest" description="Disordered" evidence="1">
    <location>
        <begin position="98"/>
        <end position="186"/>
    </location>
</feature>
<accession>A0A8S3UDX1</accession>
<protein>
    <submittedName>
        <fullName evidence="2">Uncharacterized protein</fullName>
    </submittedName>
</protein>
<dbReference type="InterPro" id="IPR011029">
    <property type="entry name" value="DEATH-like_dom_sf"/>
</dbReference>
<keyword evidence="3" id="KW-1185">Reference proteome</keyword>
<comment type="caution">
    <text evidence="2">The sequence shown here is derived from an EMBL/GenBank/DDBJ whole genome shotgun (WGS) entry which is preliminary data.</text>
</comment>
<sequence>MARKSEKESFVLTKPYLEKLACKIRKDYHLVLFKLGVTEHMNEQTYHDNKYDDRNAFNGLIDWKIKRQYEGKYEHDMIEHLKETLACVGRRDLCKELEDEEQRRRKQKEDEEERRREQANYEEEQRQLEEEEQQRREDERYEEEKRRRQQQEEDDEYEEQQRRQDEKEKQQEQEQRRQFEEQQQRR</sequence>
<organism evidence="2 3">
    <name type="scientific">Mytilus edulis</name>
    <name type="common">Blue mussel</name>
    <dbReference type="NCBI Taxonomy" id="6550"/>
    <lineage>
        <taxon>Eukaryota</taxon>
        <taxon>Metazoa</taxon>
        <taxon>Spiralia</taxon>
        <taxon>Lophotrochozoa</taxon>
        <taxon>Mollusca</taxon>
        <taxon>Bivalvia</taxon>
        <taxon>Autobranchia</taxon>
        <taxon>Pteriomorphia</taxon>
        <taxon>Mytilida</taxon>
        <taxon>Mytiloidea</taxon>
        <taxon>Mytilidae</taxon>
        <taxon>Mytilinae</taxon>
        <taxon>Mytilus</taxon>
    </lineage>
</organism>
<evidence type="ECO:0000313" key="2">
    <source>
        <dbReference type="EMBL" id="CAG2244072.1"/>
    </source>
</evidence>
<feature type="compositionally biased region" description="Basic and acidic residues" evidence="1">
    <location>
        <begin position="159"/>
        <end position="186"/>
    </location>
</feature>
<dbReference type="EMBL" id="CAJPWZ010002726">
    <property type="protein sequence ID" value="CAG2244072.1"/>
    <property type="molecule type" value="Genomic_DNA"/>
</dbReference>
<reference evidence="2" key="1">
    <citation type="submission" date="2021-03" db="EMBL/GenBank/DDBJ databases">
        <authorList>
            <person name="Bekaert M."/>
        </authorList>
    </citation>
    <scope>NUCLEOTIDE SEQUENCE</scope>
</reference>
<dbReference type="Gene3D" id="1.10.533.10">
    <property type="entry name" value="Death Domain, Fas"/>
    <property type="match status" value="1"/>
</dbReference>